<feature type="compositionally biased region" description="Polar residues" evidence="1">
    <location>
        <begin position="130"/>
        <end position="146"/>
    </location>
</feature>
<dbReference type="EMBL" id="PGCI01000155">
    <property type="protein sequence ID" value="PLW36716.1"/>
    <property type="molecule type" value="Genomic_DNA"/>
</dbReference>
<evidence type="ECO:0000313" key="2">
    <source>
        <dbReference type="EMBL" id="PLW07654.1"/>
    </source>
</evidence>
<feature type="compositionally biased region" description="Basic and acidic residues" evidence="1">
    <location>
        <begin position="166"/>
        <end position="177"/>
    </location>
</feature>
<organism evidence="3 7">
    <name type="scientific">Puccinia coronata f. sp. avenae</name>
    <dbReference type="NCBI Taxonomy" id="200324"/>
    <lineage>
        <taxon>Eukaryota</taxon>
        <taxon>Fungi</taxon>
        <taxon>Dikarya</taxon>
        <taxon>Basidiomycota</taxon>
        <taxon>Pucciniomycotina</taxon>
        <taxon>Pucciniomycetes</taxon>
        <taxon>Pucciniales</taxon>
        <taxon>Pucciniaceae</taxon>
        <taxon>Puccinia</taxon>
    </lineage>
</organism>
<evidence type="ECO:0000313" key="6">
    <source>
        <dbReference type="Proteomes" id="UP000235388"/>
    </source>
</evidence>
<dbReference type="Proteomes" id="UP000235392">
    <property type="component" value="Unassembled WGS sequence"/>
</dbReference>
<gene>
    <name evidence="5" type="ORF">PCANC_07952</name>
    <name evidence="2" type="ORF">PCANC_24964</name>
    <name evidence="4" type="ORF">PCASD_08703</name>
    <name evidence="3" type="ORF">PCASD_17780</name>
</gene>
<sequence>MDVDLLLRRAQPPEEPWKTSLEEPFPGQDTSSSEEESRARVMKLVERILAVDKPRRITGMMAEDPSQGKIPELRSIHMFPSNSTPSSAGSTSNVPLLRNRDDILIDSINPHDQGLDNDRDFVHPPDPTQHFHQLQPITSNETNHFNQPDLAVPPSNQPELNSMDIPPKESEPNHHDG</sequence>
<evidence type="ECO:0000313" key="7">
    <source>
        <dbReference type="Proteomes" id="UP000235392"/>
    </source>
</evidence>
<protein>
    <submittedName>
        <fullName evidence="3">Uncharacterized protein</fullName>
    </submittedName>
</protein>
<dbReference type="EMBL" id="PGCJ01001211">
    <property type="protein sequence ID" value="PLW07654.1"/>
    <property type="molecule type" value="Genomic_DNA"/>
</dbReference>
<name>A0A2N5SR11_9BASI</name>
<accession>A0A2N5SR11</accession>
<keyword evidence="6" id="KW-1185">Reference proteome</keyword>
<evidence type="ECO:0000313" key="3">
    <source>
        <dbReference type="EMBL" id="PLW15661.1"/>
    </source>
</evidence>
<feature type="region of interest" description="Disordered" evidence="1">
    <location>
        <begin position="1"/>
        <end position="39"/>
    </location>
</feature>
<dbReference type="OrthoDB" id="2500617at2759"/>
<proteinExistence type="predicted"/>
<dbReference type="AlphaFoldDB" id="A0A2N5SR11"/>
<feature type="region of interest" description="Disordered" evidence="1">
    <location>
        <begin position="107"/>
        <end position="177"/>
    </location>
</feature>
<reference evidence="6 7" key="1">
    <citation type="submission" date="2017-11" db="EMBL/GenBank/DDBJ databases">
        <title>De novo assembly and phasing of dikaryotic genomes from two isolates of Puccinia coronata f. sp. avenae, the causal agent of oat crown rust.</title>
        <authorList>
            <person name="Miller M.E."/>
            <person name="Zhang Y."/>
            <person name="Omidvar V."/>
            <person name="Sperschneider J."/>
            <person name="Schwessinger B."/>
            <person name="Raley C."/>
            <person name="Palmer J.M."/>
            <person name="Garnica D."/>
            <person name="Upadhyaya N."/>
            <person name="Rathjen J."/>
            <person name="Taylor J.M."/>
            <person name="Park R.F."/>
            <person name="Dodds P.N."/>
            <person name="Hirsch C.D."/>
            <person name="Kianian S.F."/>
            <person name="Figueroa M."/>
        </authorList>
    </citation>
    <scope>NUCLEOTIDE SEQUENCE [LARGE SCALE GENOMIC DNA]</scope>
    <source>
        <strain evidence="2">12NC29</strain>
        <strain evidence="3">12SD80</strain>
    </source>
</reference>
<evidence type="ECO:0000313" key="5">
    <source>
        <dbReference type="EMBL" id="PLW42823.1"/>
    </source>
</evidence>
<evidence type="ECO:0000313" key="4">
    <source>
        <dbReference type="EMBL" id="PLW36716.1"/>
    </source>
</evidence>
<feature type="compositionally biased region" description="Basic and acidic residues" evidence="1">
    <location>
        <begin position="113"/>
        <end position="123"/>
    </location>
</feature>
<dbReference type="EMBL" id="PGCJ01000154">
    <property type="protein sequence ID" value="PLW42823.1"/>
    <property type="molecule type" value="Genomic_DNA"/>
</dbReference>
<feature type="compositionally biased region" description="Basic and acidic residues" evidence="1">
    <location>
        <begin position="1"/>
        <end position="21"/>
    </location>
</feature>
<dbReference type="EMBL" id="PGCI01000791">
    <property type="protein sequence ID" value="PLW15661.1"/>
    <property type="molecule type" value="Genomic_DNA"/>
</dbReference>
<evidence type="ECO:0000256" key="1">
    <source>
        <dbReference type="SAM" id="MobiDB-lite"/>
    </source>
</evidence>
<dbReference type="Proteomes" id="UP000235388">
    <property type="component" value="Unassembled WGS sequence"/>
</dbReference>
<comment type="caution">
    <text evidence="3">The sequence shown here is derived from an EMBL/GenBank/DDBJ whole genome shotgun (WGS) entry which is preliminary data.</text>
</comment>